<keyword evidence="1" id="KW-0812">Transmembrane</keyword>
<keyword evidence="1" id="KW-0472">Membrane</keyword>
<proteinExistence type="predicted"/>
<feature type="transmembrane region" description="Helical" evidence="1">
    <location>
        <begin position="12"/>
        <end position="29"/>
    </location>
</feature>
<dbReference type="EMBL" id="VUJU01005576">
    <property type="protein sequence ID" value="KAF0750830.1"/>
    <property type="molecule type" value="Genomic_DNA"/>
</dbReference>
<protein>
    <submittedName>
        <fullName evidence="2">Uncharacterized protein</fullName>
    </submittedName>
</protein>
<organism evidence="2 3">
    <name type="scientific">Aphis craccivora</name>
    <name type="common">Cowpea aphid</name>
    <dbReference type="NCBI Taxonomy" id="307492"/>
    <lineage>
        <taxon>Eukaryota</taxon>
        <taxon>Metazoa</taxon>
        <taxon>Ecdysozoa</taxon>
        <taxon>Arthropoda</taxon>
        <taxon>Hexapoda</taxon>
        <taxon>Insecta</taxon>
        <taxon>Pterygota</taxon>
        <taxon>Neoptera</taxon>
        <taxon>Paraneoptera</taxon>
        <taxon>Hemiptera</taxon>
        <taxon>Sternorrhyncha</taxon>
        <taxon>Aphidomorpha</taxon>
        <taxon>Aphidoidea</taxon>
        <taxon>Aphididae</taxon>
        <taxon>Aphidini</taxon>
        <taxon>Aphis</taxon>
        <taxon>Aphis</taxon>
    </lineage>
</organism>
<keyword evidence="3" id="KW-1185">Reference proteome</keyword>
<feature type="non-terminal residue" evidence="2">
    <location>
        <position position="65"/>
    </location>
</feature>
<reference evidence="2 3" key="1">
    <citation type="submission" date="2019-08" db="EMBL/GenBank/DDBJ databases">
        <title>Whole genome of Aphis craccivora.</title>
        <authorList>
            <person name="Voronova N.V."/>
            <person name="Shulinski R.S."/>
            <person name="Bandarenka Y.V."/>
            <person name="Zhorov D.G."/>
            <person name="Warner D."/>
        </authorList>
    </citation>
    <scope>NUCLEOTIDE SEQUENCE [LARGE SCALE GENOMIC DNA]</scope>
    <source>
        <strain evidence="2">180601</strain>
        <tissue evidence="2">Whole Body</tissue>
    </source>
</reference>
<gene>
    <name evidence="2" type="ORF">FWK35_00011475</name>
</gene>
<accession>A0A6G0Y877</accession>
<dbReference type="AlphaFoldDB" id="A0A6G0Y877"/>
<comment type="caution">
    <text evidence="2">The sequence shown here is derived from an EMBL/GenBank/DDBJ whole genome shotgun (WGS) entry which is preliminary data.</text>
</comment>
<evidence type="ECO:0000313" key="2">
    <source>
        <dbReference type="EMBL" id="KAF0750830.1"/>
    </source>
</evidence>
<keyword evidence="1" id="KW-1133">Transmembrane helix</keyword>
<evidence type="ECO:0000256" key="1">
    <source>
        <dbReference type="SAM" id="Phobius"/>
    </source>
</evidence>
<name>A0A6G0Y877_APHCR</name>
<evidence type="ECO:0000313" key="3">
    <source>
        <dbReference type="Proteomes" id="UP000478052"/>
    </source>
</evidence>
<sequence length="65" mass="7949">MYSRAVPTYPPFFLLILKILGILLDFSRFKMNIIVRYRYFVHLLKIKNYQYKTLYVIGFKILILQ</sequence>
<dbReference type="Proteomes" id="UP000478052">
    <property type="component" value="Unassembled WGS sequence"/>
</dbReference>